<dbReference type="Proteomes" id="UP000319865">
    <property type="component" value="Unassembled WGS sequence"/>
</dbReference>
<dbReference type="OrthoDB" id="163636at2"/>
<organism evidence="1 2">
    <name type="scientific">Blastococcus colisei</name>
    <dbReference type="NCBI Taxonomy" id="1564162"/>
    <lineage>
        <taxon>Bacteria</taxon>
        <taxon>Bacillati</taxon>
        <taxon>Actinomycetota</taxon>
        <taxon>Actinomycetes</taxon>
        <taxon>Geodermatophilales</taxon>
        <taxon>Geodermatophilaceae</taxon>
        <taxon>Blastococcus</taxon>
    </lineage>
</organism>
<dbReference type="CDD" id="cd00565">
    <property type="entry name" value="Ubl_ThiS"/>
    <property type="match status" value="1"/>
</dbReference>
<comment type="caution">
    <text evidence="1">The sequence shown here is derived from an EMBL/GenBank/DDBJ whole genome shotgun (WGS) entry which is preliminary data.</text>
</comment>
<accession>A0A543PJ76</accession>
<dbReference type="NCBIfam" id="TIGR01683">
    <property type="entry name" value="thiS"/>
    <property type="match status" value="1"/>
</dbReference>
<dbReference type="Pfam" id="PF02597">
    <property type="entry name" value="ThiS"/>
    <property type="match status" value="1"/>
</dbReference>
<evidence type="ECO:0000313" key="2">
    <source>
        <dbReference type="Proteomes" id="UP000319865"/>
    </source>
</evidence>
<sequence length="67" mass="6795">MQVTVNGAPAEVRESTTVAALVAAHSGGADRRVAVALNAAVVPRSRWETTRLTPGDSIELLAPTAGG</sequence>
<dbReference type="PANTHER" id="PTHR34472:SF1">
    <property type="entry name" value="SULFUR CARRIER PROTEIN THIS"/>
    <property type="match status" value="1"/>
</dbReference>
<dbReference type="InterPro" id="IPR003749">
    <property type="entry name" value="ThiS/MoaD-like"/>
</dbReference>
<dbReference type="Gene3D" id="3.10.20.30">
    <property type="match status" value="1"/>
</dbReference>
<proteinExistence type="predicted"/>
<dbReference type="InterPro" id="IPR012675">
    <property type="entry name" value="Beta-grasp_dom_sf"/>
</dbReference>
<protein>
    <submittedName>
        <fullName evidence="1">Sulfur carrier protein</fullName>
    </submittedName>
</protein>
<dbReference type="RefSeq" id="WP_142027251.1">
    <property type="nucleotide sequence ID" value="NZ_VFQE01000001.1"/>
</dbReference>
<keyword evidence="2" id="KW-1185">Reference proteome</keyword>
<dbReference type="EMBL" id="VFQE01000001">
    <property type="protein sequence ID" value="TQN44124.1"/>
    <property type="molecule type" value="Genomic_DNA"/>
</dbReference>
<name>A0A543PJ76_9ACTN</name>
<gene>
    <name evidence="1" type="ORF">FHU33_3610</name>
</gene>
<reference evidence="1 2" key="1">
    <citation type="submission" date="2019-06" db="EMBL/GenBank/DDBJ databases">
        <title>Sequencing the genomes of 1000 actinobacteria strains.</title>
        <authorList>
            <person name="Klenk H.-P."/>
        </authorList>
    </citation>
    <scope>NUCLEOTIDE SEQUENCE [LARGE SCALE GENOMIC DNA]</scope>
    <source>
        <strain evidence="1 2">DSM 46837</strain>
    </source>
</reference>
<dbReference type="SUPFAM" id="SSF54285">
    <property type="entry name" value="MoaD/ThiS"/>
    <property type="match status" value="1"/>
</dbReference>
<dbReference type="AlphaFoldDB" id="A0A543PJ76"/>
<dbReference type="InterPro" id="IPR016155">
    <property type="entry name" value="Mopterin_synth/thiamin_S_b"/>
</dbReference>
<dbReference type="InterPro" id="IPR010035">
    <property type="entry name" value="Thi_S"/>
</dbReference>
<dbReference type="PANTHER" id="PTHR34472">
    <property type="entry name" value="SULFUR CARRIER PROTEIN THIS"/>
    <property type="match status" value="1"/>
</dbReference>
<evidence type="ECO:0000313" key="1">
    <source>
        <dbReference type="EMBL" id="TQN44124.1"/>
    </source>
</evidence>